<evidence type="ECO:0000313" key="5">
    <source>
        <dbReference type="EMBL" id="CAK9089606.1"/>
    </source>
</evidence>
<dbReference type="Gene3D" id="1.20.1250.20">
    <property type="entry name" value="MFS general substrate transporter like domains"/>
    <property type="match status" value="1"/>
</dbReference>
<dbReference type="InterPro" id="IPR057567">
    <property type="entry name" value="TPR_TTI1_C"/>
</dbReference>
<dbReference type="Pfam" id="PF24181">
    <property type="entry name" value="TPR_TTI1_C"/>
    <property type="match status" value="1"/>
</dbReference>
<dbReference type="SUPFAM" id="SSF48371">
    <property type="entry name" value="ARM repeat"/>
    <property type="match status" value="1"/>
</dbReference>
<protein>
    <submittedName>
        <fullName evidence="5">Uncharacterized protein</fullName>
    </submittedName>
</protein>
<dbReference type="InterPro" id="IPR016024">
    <property type="entry name" value="ARM-type_fold"/>
</dbReference>
<dbReference type="InterPro" id="IPR011701">
    <property type="entry name" value="MFS"/>
</dbReference>
<keyword evidence="6" id="KW-1185">Reference proteome</keyword>
<dbReference type="SUPFAM" id="SSF103473">
    <property type="entry name" value="MFS general substrate transporter"/>
    <property type="match status" value="1"/>
</dbReference>
<feature type="domain" description="TTI1 N-terminal TPR" evidence="3">
    <location>
        <begin position="270"/>
        <end position="569"/>
    </location>
</feature>
<feature type="domain" description="TTI1 C-terminal TPR" evidence="4">
    <location>
        <begin position="1066"/>
        <end position="1267"/>
    </location>
</feature>
<keyword evidence="2" id="KW-1133">Transmembrane helix</keyword>
<dbReference type="InterPro" id="IPR052587">
    <property type="entry name" value="TELO2-interacting_protein_1"/>
</dbReference>
<dbReference type="Pfam" id="PF24173">
    <property type="entry name" value="TPR_TTI1_N"/>
    <property type="match status" value="1"/>
</dbReference>
<reference evidence="5 6" key="1">
    <citation type="submission" date="2024-02" db="EMBL/GenBank/DDBJ databases">
        <authorList>
            <person name="Chen Y."/>
            <person name="Shah S."/>
            <person name="Dougan E. K."/>
            <person name="Thang M."/>
            <person name="Chan C."/>
        </authorList>
    </citation>
    <scope>NUCLEOTIDE SEQUENCE [LARGE SCALE GENOMIC DNA]</scope>
</reference>
<dbReference type="InterPro" id="IPR036259">
    <property type="entry name" value="MFS_trans_sf"/>
</dbReference>
<accession>A0ABP0QRP5</accession>
<evidence type="ECO:0000256" key="2">
    <source>
        <dbReference type="SAM" id="Phobius"/>
    </source>
</evidence>
<dbReference type="InterPro" id="IPR057566">
    <property type="entry name" value="TPR_TTI1_N"/>
</dbReference>
<feature type="transmembrane region" description="Helical" evidence="2">
    <location>
        <begin position="144"/>
        <end position="168"/>
    </location>
</feature>
<feature type="transmembrane region" description="Helical" evidence="2">
    <location>
        <begin position="189"/>
        <end position="212"/>
    </location>
</feature>
<dbReference type="Pfam" id="PF07690">
    <property type="entry name" value="MFS_1"/>
    <property type="match status" value="1"/>
</dbReference>
<evidence type="ECO:0000313" key="6">
    <source>
        <dbReference type="Proteomes" id="UP001642484"/>
    </source>
</evidence>
<keyword evidence="2" id="KW-0472">Membrane</keyword>
<keyword evidence="2" id="KW-0812">Transmembrane</keyword>
<feature type="transmembrane region" description="Helical" evidence="2">
    <location>
        <begin position="119"/>
        <end position="138"/>
    </location>
</feature>
<dbReference type="PANTHER" id="PTHR18460">
    <property type="entry name" value="TEL2 INTERACTING PROTEIN 1 TTI1 FAMILY MEMBER"/>
    <property type="match status" value="1"/>
</dbReference>
<evidence type="ECO:0000256" key="1">
    <source>
        <dbReference type="SAM" id="MobiDB-lite"/>
    </source>
</evidence>
<organism evidence="5 6">
    <name type="scientific">Durusdinium trenchii</name>
    <dbReference type="NCBI Taxonomy" id="1381693"/>
    <lineage>
        <taxon>Eukaryota</taxon>
        <taxon>Sar</taxon>
        <taxon>Alveolata</taxon>
        <taxon>Dinophyceae</taxon>
        <taxon>Suessiales</taxon>
        <taxon>Symbiodiniaceae</taxon>
        <taxon>Durusdinium</taxon>
    </lineage>
</organism>
<feature type="region of interest" description="Disordered" evidence="1">
    <location>
        <begin position="1"/>
        <end position="40"/>
    </location>
</feature>
<feature type="transmembrane region" description="Helical" evidence="2">
    <location>
        <begin position="218"/>
        <end position="237"/>
    </location>
</feature>
<sequence>MAQESHAPLTKNRASSPHARLRKEGEANAGKDASGRKEQVAERQPLVLARTVQGFLLLGTRMVQQSMRNALSPLLVFMSAEMDITMAQKGSLLSAIAAGYFFTQVPGGALADRLGAKNVMTAALGLSALCCLAIPFFVDSMGVSGLWYIMMVMGSVQGPLFPTSTVYLSKWMPKKVEGGADEKAWGTSMLDIGVTVGTLLVIPMVNSLAGVLGWRLTYQIVGVLSLGFVAVWQLLAAEEPTASMAISQLCVQLCDPDSGVAKVACQALLQTEALGGNFEHVLAPLLFRLAERPPAWPLLEDVLLLLKLLLEAPIEHTEPRAASVAPRLAPLLLERMSGLLEVIWAEASSGLTEGASLRALDAVEVLLRKWYIHADHATKLAKMQVGFLAHLAVQRATSEVSRQEQVLSLKILQTLAEVERSVETLATFYPGVCTALAKILLKSGDAKLGSKLVVASCSCLTSWITVVLGAEPGQWPQDSCEPRAALAALFALQNGRSVEEPGSTSRSAMLSETGARSSEVLCAVLGAPEQLWAEKASVREAFLDLAMKGLGRCSHSLTGEALDACFEVVFAGLAEETASTASDFLQASEWNAGQLQPRLSEWLLRLLAALAREASASIVEVVGLPRRLAQVKGMLKFLEALPEFHWTECCLQKMSGLIISTCALTPERSRQLLRDQRGLASMPGTAVSQAERFVTLFPYELEEMTLPEEKVEERLGDAGDNAELPPNCVQVNQWLLRALRVAGGQERLARQVRSTLGRLTRVMRAETLFTIILEECGALDGRSRHCEAPNATWRHRQRAALFVLATFLNAAEPSAIPLWLLQQCLSIAQLAREPEASNEPVDEWVLQVLASHQLMVSALQVLKSHGVHRQVRHLLKPLMEDLGSRSFAISLASQGTLTLLHQLLVAEGRIKTTGPAVTSLLEEYADYLVGDVCFQLRFGEAGDGGARLSMLLAAVVQNVGLEMTPFLTDVVHMLMTGRSKGDWVLRVLATTAQRLAWVLCEERLARAKGPQVDGGTPHKRLQDRASNASAVAAFLTGGWQTWMPPTHRDGFRLGDLGHLLDEDAAEEDEEVGQAGDVRVEDQPDGYGAQRRIASSIVLWARHYLQSSNSVSRHLAHVAIVHGLTVLSTRVKDLLPHVHDIWQQLALSFSHEGSLSADACILLKHVARLSGDFVQRRFVSDCWSSLWLRLCTTPPVESGNTSPELKMQLAVLDVLAFLSGDSLLVQTISKELLAIGIKFLGPSVAPKLRVRARQLLENMVRVDPDLAWMFVEELQSPFEGGLDWSGRLLLRKVGASELLPEDKRSLADLVAQDDQQPWCPRVGLGVGGQLWSSFLGGEVEAVEEMGGSDVEPQEEKDWQYCHWKHLHSGLLH</sequence>
<comment type="caution">
    <text evidence="5">The sequence shown here is derived from an EMBL/GenBank/DDBJ whole genome shotgun (WGS) entry which is preliminary data.</text>
</comment>
<evidence type="ECO:0000259" key="4">
    <source>
        <dbReference type="Pfam" id="PF24181"/>
    </source>
</evidence>
<dbReference type="PANTHER" id="PTHR18460:SF3">
    <property type="entry name" value="TELO2-INTERACTING PROTEIN 1 HOMOLOG"/>
    <property type="match status" value="1"/>
</dbReference>
<gene>
    <name evidence="5" type="ORF">CCMP2556_LOCUS43115</name>
</gene>
<name>A0ABP0QRP5_9DINO</name>
<dbReference type="EMBL" id="CAXAMN010024740">
    <property type="protein sequence ID" value="CAK9089606.1"/>
    <property type="molecule type" value="Genomic_DNA"/>
</dbReference>
<evidence type="ECO:0000259" key="3">
    <source>
        <dbReference type="Pfam" id="PF24173"/>
    </source>
</evidence>
<dbReference type="Proteomes" id="UP001642484">
    <property type="component" value="Unassembled WGS sequence"/>
</dbReference>
<proteinExistence type="predicted"/>